<comment type="subunit">
    <text evidence="3 10">Monomer.</text>
</comment>
<comment type="subcellular location">
    <subcellularLocation>
        <location evidence="1 10">Periplasm</location>
    </subcellularLocation>
</comment>
<name>A0A068QQP1_9GAMM</name>
<keyword evidence="8 10" id="KW-0653">Protein transport</keyword>
<dbReference type="HOGENOM" id="CLU_087560_1_1_6"/>
<dbReference type="Proteomes" id="UP000032721">
    <property type="component" value="Chromosome"/>
</dbReference>
<keyword evidence="7 10" id="KW-0574">Periplasm</keyword>
<keyword evidence="5 10" id="KW-0813">Transport</keyword>
<evidence type="ECO:0000256" key="4">
    <source>
        <dbReference type="ARBA" id="ARBA00014035"/>
    </source>
</evidence>
<dbReference type="PANTHER" id="PTHR35869">
    <property type="entry name" value="OUTER-MEMBRANE LIPOPROTEIN CARRIER PROTEIN"/>
    <property type="match status" value="1"/>
</dbReference>
<evidence type="ECO:0000256" key="10">
    <source>
        <dbReference type="HAMAP-Rule" id="MF_00240"/>
    </source>
</evidence>
<evidence type="ECO:0000256" key="1">
    <source>
        <dbReference type="ARBA" id="ARBA00004418"/>
    </source>
</evidence>
<comment type="function">
    <text evidence="10">Participates in the translocation of lipoproteins from the inner membrane to the outer membrane. Only forms a complex with a lipoprotein if the residue after the N-terminal Cys is not an aspartate (The Asp acts as a targeting signal to indicate that the lipoprotein should stay in the inner membrane).</text>
</comment>
<dbReference type="GO" id="GO:0044874">
    <property type="term" value="P:lipoprotein localization to outer membrane"/>
    <property type="evidence" value="ECO:0007669"/>
    <property type="project" value="UniProtKB-UniRule"/>
</dbReference>
<dbReference type="STRING" id="351671.XDD1_1559"/>
<dbReference type="SUPFAM" id="SSF89392">
    <property type="entry name" value="Prokaryotic lipoproteins and lipoprotein localization factors"/>
    <property type="match status" value="1"/>
</dbReference>
<keyword evidence="6" id="KW-0732">Signal</keyword>
<dbReference type="InterPro" id="IPR018323">
    <property type="entry name" value="OM_lipoprot_carrier_LolA_Pbac"/>
</dbReference>
<dbReference type="CDD" id="cd16325">
    <property type="entry name" value="LolA"/>
    <property type="match status" value="1"/>
</dbReference>
<dbReference type="Pfam" id="PF03548">
    <property type="entry name" value="LolA"/>
    <property type="match status" value="1"/>
</dbReference>
<evidence type="ECO:0000256" key="8">
    <source>
        <dbReference type="ARBA" id="ARBA00022927"/>
    </source>
</evidence>
<dbReference type="InterPro" id="IPR004564">
    <property type="entry name" value="OM_lipoprot_carrier_LolA-like"/>
</dbReference>
<accession>A0A068QQP1</accession>
<proteinExistence type="inferred from homology"/>
<evidence type="ECO:0000313" key="12">
    <source>
        <dbReference type="Proteomes" id="UP000032721"/>
    </source>
</evidence>
<keyword evidence="9 10" id="KW-0143">Chaperone</keyword>
<evidence type="ECO:0000256" key="5">
    <source>
        <dbReference type="ARBA" id="ARBA00022448"/>
    </source>
</evidence>
<dbReference type="AlphaFoldDB" id="A0A068QQP1"/>
<evidence type="ECO:0000313" key="11">
    <source>
        <dbReference type="EMBL" id="CDG17258.1"/>
    </source>
</evidence>
<gene>
    <name evidence="10 11" type="primary">lolA</name>
    <name evidence="11" type="ORF">XDD1_1559</name>
</gene>
<dbReference type="InterPro" id="IPR029046">
    <property type="entry name" value="LolA/LolB/LppX"/>
</dbReference>
<dbReference type="HAMAP" id="MF_00240">
    <property type="entry name" value="LolA"/>
    <property type="match status" value="1"/>
</dbReference>
<dbReference type="FunFam" id="2.50.20.10:FF:000001">
    <property type="entry name" value="Outer-membrane lipoprotein carrier protein"/>
    <property type="match status" value="1"/>
</dbReference>
<dbReference type="KEGG" id="xdo:XDD1_1559"/>
<dbReference type="PANTHER" id="PTHR35869:SF1">
    <property type="entry name" value="OUTER-MEMBRANE LIPOPROTEIN CARRIER PROTEIN"/>
    <property type="match status" value="1"/>
</dbReference>
<evidence type="ECO:0000256" key="3">
    <source>
        <dbReference type="ARBA" id="ARBA00011245"/>
    </source>
</evidence>
<evidence type="ECO:0000256" key="7">
    <source>
        <dbReference type="ARBA" id="ARBA00022764"/>
    </source>
</evidence>
<dbReference type="Gene3D" id="2.50.20.10">
    <property type="entry name" value="Lipoprotein localisation LolA/LolB/LppX"/>
    <property type="match status" value="1"/>
</dbReference>
<evidence type="ECO:0000256" key="6">
    <source>
        <dbReference type="ARBA" id="ARBA00022729"/>
    </source>
</evidence>
<reference evidence="11 12" key="1">
    <citation type="submission" date="2013-07" db="EMBL/GenBank/DDBJ databases">
        <authorList>
            <person name="Genoscope - CEA"/>
        </authorList>
    </citation>
    <scope>NUCLEOTIDE SEQUENCE [LARGE SCALE GENOMIC DNA]</scope>
    <source>
        <strain evidence="12">FRM16 / DSM 17909</strain>
    </source>
</reference>
<dbReference type="GO" id="GO:0030288">
    <property type="term" value="C:outer membrane-bounded periplasmic space"/>
    <property type="evidence" value="ECO:0007669"/>
    <property type="project" value="TreeGrafter"/>
</dbReference>
<protein>
    <recommendedName>
        <fullName evidence="4 10">Outer-membrane lipoprotein carrier protein</fullName>
    </recommendedName>
</protein>
<evidence type="ECO:0000256" key="9">
    <source>
        <dbReference type="ARBA" id="ARBA00023186"/>
    </source>
</evidence>
<dbReference type="NCBIfam" id="TIGR00547">
    <property type="entry name" value="lolA"/>
    <property type="match status" value="1"/>
</dbReference>
<keyword evidence="11" id="KW-0449">Lipoprotein</keyword>
<organism evidence="11 12">
    <name type="scientific">Xenorhabdus doucetiae</name>
    <dbReference type="NCBI Taxonomy" id="351671"/>
    <lineage>
        <taxon>Bacteria</taxon>
        <taxon>Pseudomonadati</taxon>
        <taxon>Pseudomonadota</taxon>
        <taxon>Gammaproteobacteria</taxon>
        <taxon>Enterobacterales</taxon>
        <taxon>Morganellaceae</taxon>
        <taxon>Xenorhabdus</taxon>
    </lineage>
</organism>
<sequence>MNINDEGISHMKKLMLIGCLIMGVSIGSAWADATQDLQGRLGKVNSFHASFTQTVTSNDGSTIQKGAGELWIKRPNLFNWHMTSPDESVLVSDGKTLWFYNPFVEQVTANWLKEATGNTPFMLIARNDPADWKQYKVVQNGNHFELMPHNTNGNLKHFSITVTPEGTIQKFTAVEQDGQKSAYQLQGQQNTHVDAAKFKFIVPEGVTLDDQRQ</sequence>
<dbReference type="GO" id="GO:0042953">
    <property type="term" value="P:lipoprotein transport"/>
    <property type="evidence" value="ECO:0007669"/>
    <property type="project" value="InterPro"/>
</dbReference>
<dbReference type="EMBL" id="FO704550">
    <property type="protein sequence ID" value="CDG17258.1"/>
    <property type="molecule type" value="Genomic_DNA"/>
</dbReference>
<comment type="similarity">
    <text evidence="2 10">Belongs to the LolA family.</text>
</comment>
<evidence type="ECO:0000256" key="2">
    <source>
        <dbReference type="ARBA" id="ARBA00007615"/>
    </source>
</evidence>